<proteinExistence type="predicted"/>
<reference evidence="4" key="1">
    <citation type="submission" date="2017-02" db="UniProtKB">
        <authorList>
            <consortium name="WormBaseParasite"/>
        </authorList>
    </citation>
    <scope>IDENTIFICATION</scope>
</reference>
<evidence type="ECO:0000313" key="4">
    <source>
        <dbReference type="WBParaSite" id="BPAG_0001186801-mRNA-1"/>
    </source>
</evidence>
<dbReference type="WBParaSite" id="BPAG_0001186801-mRNA-1">
    <property type="protein sequence ID" value="BPAG_0001186801-mRNA-1"/>
    <property type="gene ID" value="BPAG_0001186801"/>
</dbReference>
<name>A0A0N4TT20_BRUPA</name>
<keyword evidence="3" id="KW-1185">Reference proteome</keyword>
<dbReference type="Proteomes" id="UP000278627">
    <property type="component" value="Unassembled WGS sequence"/>
</dbReference>
<feature type="region of interest" description="Disordered" evidence="1">
    <location>
        <begin position="1"/>
        <end position="25"/>
    </location>
</feature>
<feature type="compositionally biased region" description="Polar residues" evidence="1">
    <location>
        <begin position="14"/>
        <end position="25"/>
    </location>
</feature>
<feature type="region of interest" description="Disordered" evidence="1">
    <location>
        <begin position="163"/>
        <end position="213"/>
    </location>
</feature>
<evidence type="ECO:0000313" key="3">
    <source>
        <dbReference type="Proteomes" id="UP000278627"/>
    </source>
</evidence>
<evidence type="ECO:0000313" key="2">
    <source>
        <dbReference type="EMBL" id="VDN93016.1"/>
    </source>
</evidence>
<protein>
    <submittedName>
        <fullName evidence="4">Dentin sialophosphoprotein-like</fullName>
    </submittedName>
</protein>
<gene>
    <name evidence="2" type="ORF">BPAG_LOCUS11830</name>
</gene>
<dbReference type="EMBL" id="UZAD01013251">
    <property type="protein sequence ID" value="VDN93016.1"/>
    <property type="molecule type" value="Genomic_DNA"/>
</dbReference>
<dbReference type="STRING" id="6280.A0A0N4TT20"/>
<evidence type="ECO:0000256" key="1">
    <source>
        <dbReference type="SAM" id="MobiDB-lite"/>
    </source>
</evidence>
<feature type="region of interest" description="Disordered" evidence="1">
    <location>
        <begin position="105"/>
        <end position="141"/>
    </location>
</feature>
<feature type="compositionally biased region" description="Basic and acidic residues" evidence="1">
    <location>
        <begin position="110"/>
        <end position="127"/>
    </location>
</feature>
<reference evidence="2 3" key="2">
    <citation type="submission" date="2018-11" db="EMBL/GenBank/DDBJ databases">
        <authorList>
            <consortium name="Pathogen Informatics"/>
        </authorList>
    </citation>
    <scope>NUCLEOTIDE SEQUENCE [LARGE SCALE GENOMIC DNA]</scope>
</reference>
<accession>A0A0N4TT20</accession>
<organism evidence="4">
    <name type="scientific">Brugia pahangi</name>
    <name type="common">Filarial nematode worm</name>
    <dbReference type="NCBI Taxonomy" id="6280"/>
    <lineage>
        <taxon>Eukaryota</taxon>
        <taxon>Metazoa</taxon>
        <taxon>Ecdysozoa</taxon>
        <taxon>Nematoda</taxon>
        <taxon>Chromadorea</taxon>
        <taxon>Rhabditida</taxon>
        <taxon>Spirurina</taxon>
        <taxon>Spiruromorpha</taxon>
        <taxon>Filarioidea</taxon>
        <taxon>Onchocercidae</taxon>
        <taxon>Brugia</taxon>
    </lineage>
</organism>
<dbReference type="AlphaFoldDB" id="A0A0N4TT20"/>
<sequence length="281" mass="31345">MLSMSGTDKEEQRSQAQITDKIIQNQQPIVTKSPKVEMNARKGKELLKQSIATSSDANLLSVTTMMNTIMKQSVNHPEQFTAKHKIQSEHSEVDIVNDGDVTSVDMTANRNHDKSIAQADGNEKGTEQDPTLSMIHDGNDKQELESMVGDITTTEGIESVQSELELKSQSVQQEDESESGDSIKEQNNDNDNLEVVHNQDEIQSETSTNDKSDMIVEEIDKNMEQRTSDNFPVASSDAQTTQEMVEIMDGSIPITNESKVEMKNISLDDQKKIINSKNKER</sequence>